<organism evidence="3 4">
    <name type="scientific">Tetrabaena socialis</name>
    <dbReference type="NCBI Taxonomy" id="47790"/>
    <lineage>
        <taxon>Eukaryota</taxon>
        <taxon>Viridiplantae</taxon>
        <taxon>Chlorophyta</taxon>
        <taxon>core chlorophytes</taxon>
        <taxon>Chlorophyceae</taxon>
        <taxon>CS clade</taxon>
        <taxon>Chlamydomonadales</taxon>
        <taxon>Tetrabaenaceae</taxon>
        <taxon>Tetrabaena</taxon>
    </lineage>
</organism>
<accession>A0A2J8A8A0</accession>
<dbReference type="SUPFAM" id="SSF56112">
    <property type="entry name" value="Protein kinase-like (PK-like)"/>
    <property type="match status" value="1"/>
</dbReference>
<reference evidence="3 4" key="1">
    <citation type="journal article" date="2017" name="Mol. Biol. Evol.">
        <title>The 4-celled Tetrabaena socialis nuclear genome reveals the essential components for genetic control of cell number at the origin of multicellularity in the volvocine lineage.</title>
        <authorList>
            <person name="Featherston J."/>
            <person name="Arakaki Y."/>
            <person name="Hanschen E.R."/>
            <person name="Ferris P.J."/>
            <person name="Michod R.E."/>
            <person name="Olson B.J.S.C."/>
            <person name="Nozaki H."/>
            <person name="Durand P.M."/>
        </authorList>
    </citation>
    <scope>NUCLEOTIDE SEQUENCE [LARGE SCALE GENOMIC DNA]</scope>
    <source>
        <strain evidence="3 4">NIES-571</strain>
    </source>
</reference>
<dbReference type="Proteomes" id="UP000236333">
    <property type="component" value="Unassembled WGS sequence"/>
</dbReference>
<dbReference type="AlphaFoldDB" id="A0A2J8A8A0"/>
<keyword evidence="3" id="KW-0808">Transferase</keyword>
<dbReference type="Gene3D" id="1.10.510.10">
    <property type="entry name" value="Transferase(Phosphotransferase) domain 1"/>
    <property type="match status" value="1"/>
</dbReference>
<dbReference type="GO" id="GO:0004674">
    <property type="term" value="F:protein serine/threonine kinase activity"/>
    <property type="evidence" value="ECO:0007669"/>
    <property type="project" value="TreeGrafter"/>
</dbReference>
<dbReference type="InterPro" id="IPR011009">
    <property type="entry name" value="Kinase-like_dom_sf"/>
</dbReference>
<dbReference type="OrthoDB" id="551059at2759"/>
<dbReference type="InterPro" id="IPR051681">
    <property type="entry name" value="Ser/Thr_Kinases-Pseudokinases"/>
</dbReference>
<sequence length="139" mass="15268">MPLAKYPALRLPPEPSLRGMADVFSFGVVLYELFTRTLLIASHVGTKRQELPYVLNTVEDFATVVSRGYRPSRMTVIPFPIWATITDCWQQDPLRRPSMSVVAQRLLRIAAEDSLSAEELSSGANGSGRQPGCAGCVIS</sequence>
<feature type="region of interest" description="Disordered" evidence="1">
    <location>
        <begin position="120"/>
        <end position="139"/>
    </location>
</feature>
<proteinExistence type="predicted"/>
<name>A0A2J8A8A0_9CHLO</name>
<evidence type="ECO:0000313" key="3">
    <source>
        <dbReference type="EMBL" id="PNH08762.1"/>
    </source>
</evidence>
<dbReference type="Pfam" id="PF07714">
    <property type="entry name" value="PK_Tyr_Ser-Thr"/>
    <property type="match status" value="1"/>
</dbReference>
<keyword evidence="3" id="KW-0418">Kinase</keyword>
<gene>
    <name evidence="3" type="ORF">TSOC_004641</name>
</gene>
<evidence type="ECO:0000256" key="1">
    <source>
        <dbReference type="SAM" id="MobiDB-lite"/>
    </source>
</evidence>
<dbReference type="PANTHER" id="PTHR44329">
    <property type="entry name" value="SERINE/THREONINE-PROTEIN KINASE TNNI3K-RELATED"/>
    <property type="match status" value="1"/>
</dbReference>
<dbReference type="PANTHER" id="PTHR44329:SF289">
    <property type="entry name" value="SERINE_THREONINE-PROTEIN KINASE VIK"/>
    <property type="match status" value="1"/>
</dbReference>
<comment type="caution">
    <text evidence="3">The sequence shown here is derived from an EMBL/GenBank/DDBJ whole genome shotgun (WGS) entry which is preliminary data.</text>
</comment>
<keyword evidence="4" id="KW-1185">Reference proteome</keyword>
<dbReference type="InterPro" id="IPR001245">
    <property type="entry name" value="Ser-Thr/Tyr_kinase_cat_dom"/>
</dbReference>
<feature type="domain" description="Serine-threonine/tyrosine-protein kinase catalytic" evidence="2">
    <location>
        <begin position="20"/>
        <end position="106"/>
    </location>
</feature>
<evidence type="ECO:0000313" key="4">
    <source>
        <dbReference type="Proteomes" id="UP000236333"/>
    </source>
</evidence>
<protein>
    <submittedName>
        <fullName evidence="3">Light-sensor Protein kinase</fullName>
    </submittedName>
</protein>
<evidence type="ECO:0000259" key="2">
    <source>
        <dbReference type="Pfam" id="PF07714"/>
    </source>
</evidence>
<dbReference type="EMBL" id="PGGS01000116">
    <property type="protein sequence ID" value="PNH08762.1"/>
    <property type="molecule type" value="Genomic_DNA"/>
</dbReference>